<dbReference type="AlphaFoldDB" id="A0A2S4VBK3"/>
<name>A0A2S4VBK3_9BASI</name>
<gene>
    <name evidence="1" type="ORF">PSTT_08653</name>
</gene>
<reference evidence="1" key="1">
    <citation type="submission" date="2017-12" db="EMBL/GenBank/DDBJ databases">
        <title>Gene loss provides genomic basis for host adaptation in cereal stripe rust fungi.</title>
        <authorList>
            <person name="Xia C."/>
        </authorList>
    </citation>
    <scope>NUCLEOTIDE SEQUENCE [LARGE SCALE GENOMIC DNA]</scope>
    <source>
        <strain evidence="1">93-210</strain>
    </source>
</reference>
<keyword evidence="2" id="KW-1185">Reference proteome</keyword>
<comment type="caution">
    <text evidence="1">The sequence shown here is derived from an EMBL/GenBank/DDBJ whole genome shotgun (WGS) entry which is preliminary data.</text>
</comment>
<organism evidence="1 2">
    <name type="scientific">Puccinia striiformis</name>
    <dbReference type="NCBI Taxonomy" id="27350"/>
    <lineage>
        <taxon>Eukaryota</taxon>
        <taxon>Fungi</taxon>
        <taxon>Dikarya</taxon>
        <taxon>Basidiomycota</taxon>
        <taxon>Pucciniomycotina</taxon>
        <taxon>Pucciniomycetes</taxon>
        <taxon>Pucciniales</taxon>
        <taxon>Pucciniaceae</taxon>
        <taxon>Puccinia</taxon>
    </lineage>
</organism>
<accession>A0A2S4VBK3</accession>
<proteinExistence type="predicted"/>
<dbReference type="VEuPathDB" id="FungiDB:PSTT_08653"/>
<evidence type="ECO:0000313" key="1">
    <source>
        <dbReference type="EMBL" id="POW06926.1"/>
    </source>
</evidence>
<dbReference type="Proteomes" id="UP000239156">
    <property type="component" value="Unassembled WGS sequence"/>
</dbReference>
<dbReference type="EMBL" id="PKSL01000080">
    <property type="protein sequence ID" value="POW06926.1"/>
    <property type="molecule type" value="Genomic_DNA"/>
</dbReference>
<evidence type="ECO:0000313" key="2">
    <source>
        <dbReference type="Proteomes" id="UP000239156"/>
    </source>
</evidence>
<sequence>MTAVVSGSWSGGRDFWRVSLRTNPDAATSITNGSTYQIVGSIAYFMPVLIWQMGNERLTRLAPWLADRALMCFSGLGRSCHGSDLT</sequence>
<protein>
    <submittedName>
        <fullName evidence="1">Uncharacterized protein</fullName>
    </submittedName>
</protein>